<accession>A0A8J5J183</accession>
<keyword evidence="5" id="KW-1185">Reference proteome</keyword>
<dbReference type="Pfam" id="PF00620">
    <property type="entry name" value="RhoGAP"/>
    <property type="match status" value="1"/>
</dbReference>
<evidence type="ECO:0000256" key="1">
    <source>
        <dbReference type="SAM" id="Coils"/>
    </source>
</evidence>
<feature type="region of interest" description="Disordered" evidence="2">
    <location>
        <begin position="314"/>
        <end position="388"/>
    </location>
</feature>
<dbReference type="PANTHER" id="PTHR45808:SF2">
    <property type="entry name" value="RHO GTPASE-ACTIVATING PROTEIN 68F"/>
    <property type="match status" value="1"/>
</dbReference>
<sequence length="1065" mass="118201">MKHRSWIKAIAASALASPRAAFRKTNTSLGATDAASLAPPIPLAMLATLTRVVQFLDKNHLEEEGLYSKPGVGLERMELFRLCRCNQLPDLSMYSPHSIARVVKEILGELYEPLISADISQQLLDAVSAGHMDGKAENTVTEIFKQIPFSTREFLQVFLGHLHTIAASGSSHMSVANLALNVGIALVRPPGDKTTLNSKTMIRRRKCIAEFFIRQAPSLPYDCATEMNIPAIPEEISTSTIDTADSTSTKKLHFVQVTWDIGESSLTVEQLEEIFSKFGQIENLGINDLGNRAIIAYADAAGAVAAERASMPALRVRRRKPRQGEKRREFSPHSSERSRPPSNLLSLHDDARASETVMTPKSNESAPTRDKLEPENKDGVQTGPRLVKANPIDDTIIVEDIEDDQLEVNSSDPTRAKEEVSHMIATEQIDPEADEHSPSEKLPQSSDPDESSAGNYSSAVREMPLIDEVKQTTERQGSFDKDLDAYPGLVTIGIESQNELSDSNPKTLPPQAPSLDELLAEKPSFTAKTSPQTPSEIPAVEDELTTDETLEITQKDENLLAEEAEFVEPRRDDCMALNSSKYDASIEELHSRLLDMEKILSTSTSALSATKLANEFERAVLQLHKQILDMVAECLIFAGLRHGEVSGNSMGTTNAEFLDFLEAQSKTQVKILEVEVRAGQELLRLHKTQYEKERVELEEEMTTLRVGRTETERLCAELRTDLRKCRSELACHVANATDIQRQKSVLEEKLASSEDKLHAKEVALLKLQAEYDKMHRVAAEAQMRVEKLKQSDIEESKGFCNQVDHRAALPEASKVLTSARDLPHTPKLFSKLSKQSTDRIVEEEPVPQAGAKIDTSTNSSRSSNVAALEAMKQQMARDIQEQIAATRAALKEMEICSSSGKTLQEEEEELRQLQQQLAARSAEMDTAMTESRTKLKELLDPAAASSFHDDLAVFDEMKSNQEPTIFDSTALVNELIARTERTPAAKSTQCADSFSSNAALQSPFGSQQLAQYHRPAQSVLYKKWTADRSRKMAQLANYRDQQAVLRAQQSMQTFQQALAQVREKR</sequence>
<dbReference type="AlphaFoldDB" id="A0A8J5J183"/>
<feature type="coiled-coil region" evidence="1">
    <location>
        <begin position="680"/>
        <end position="707"/>
    </location>
</feature>
<dbReference type="CDD" id="cd00159">
    <property type="entry name" value="RhoGAP"/>
    <property type="match status" value="1"/>
</dbReference>
<feature type="compositionally biased region" description="Basic and acidic residues" evidence="2">
    <location>
        <begin position="322"/>
        <end position="339"/>
    </location>
</feature>
<feature type="domain" description="Rho-GAP" evidence="3">
    <location>
        <begin position="35"/>
        <end position="220"/>
    </location>
</feature>
<organism evidence="4 5">
    <name type="scientific">Phytophthora aleatoria</name>
    <dbReference type="NCBI Taxonomy" id="2496075"/>
    <lineage>
        <taxon>Eukaryota</taxon>
        <taxon>Sar</taxon>
        <taxon>Stramenopiles</taxon>
        <taxon>Oomycota</taxon>
        <taxon>Peronosporomycetes</taxon>
        <taxon>Peronosporales</taxon>
        <taxon>Peronosporaceae</taxon>
        <taxon>Phytophthora</taxon>
    </lineage>
</organism>
<dbReference type="InterPro" id="IPR000198">
    <property type="entry name" value="RhoGAP_dom"/>
</dbReference>
<evidence type="ECO:0000256" key="2">
    <source>
        <dbReference type="SAM" id="MobiDB-lite"/>
    </source>
</evidence>
<evidence type="ECO:0000313" key="4">
    <source>
        <dbReference type="EMBL" id="KAG6951152.1"/>
    </source>
</evidence>
<protein>
    <recommendedName>
        <fullName evidence="3">Rho-GAP domain-containing protein</fullName>
    </recommendedName>
</protein>
<dbReference type="GO" id="GO:0007264">
    <property type="term" value="P:small GTPase-mediated signal transduction"/>
    <property type="evidence" value="ECO:0007669"/>
    <property type="project" value="TreeGrafter"/>
</dbReference>
<evidence type="ECO:0000259" key="3">
    <source>
        <dbReference type="PROSITE" id="PS50238"/>
    </source>
</evidence>
<dbReference type="PROSITE" id="PS50238">
    <property type="entry name" value="RHOGAP"/>
    <property type="match status" value="1"/>
</dbReference>
<feature type="coiled-coil region" evidence="1">
    <location>
        <begin position="896"/>
        <end position="930"/>
    </location>
</feature>
<dbReference type="GO" id="GO:0005737">
    <property type="term" value="C:cytoplasm"/>
    <property type="evidence" value="ECO:0007669"/>
    <property type="project" value="TreeGrafter"/>
</dbReference>
<dbReference type="PANTHER" id="PTHR45808">
    <property type="entry name" value="RHO GTPASE-ACTIVATING PROTEIN 68F"/>
    <property type="match status" value="1"/>
</dbReference>
<keyword evidence="1" id="KW-0175">Coiled coil</keyword>
<proteinExistence type="predicted"/>
<dbReference type="SMART" id="SM00324">
    <property type="entry name" value="RhoGAP"/>
    <property type="match status" value="1"/>
</dbReference>
<feature type="region of interest" description="Disordered" evidence="2">
    <location>
        <begin position="400"/>
        <end position="464"/>
    </location>
</feature>
<dbReference type="GO" id="GO:0005096">
    <property type="term" value="F:GTPase activator activity"/>
    <property type="evidence" value="ECO:0007669"/>
    <property type="project" value="TreeGrafter"/>
</dbReference>
<dbReference type="Proteomes" id="UP000709295">
    <property type="component" value="Unassembled WGS sequence"/>
</dbReference>
<feature type="compositionally biased region" description="Basic and acidic residues" evidence="2">
    <location>
        <begin position="367"/>
        <end position="378"/>
    </location>
</feature>
<comment type="caution">
    <text evidence="4">The sequence shown here is derived from an EMBL/GenBank/DDBJ whole genome shotgun (WGS) entry which is preliminary data.</text>
</comment>
<feature type="compositionally biased region" description="Polar residues" evidence="2">
    <location>
        <begin position="442"/>
        <end position="458"/>
    </location>
</feature>
<reference evidence="4" key="1">
    <citation type="submission" date="2021-01" db="EMBL/GenBank/DDBJ databases">
        <title>Phytophthora aleatoria, a newly-described species from Pinus radiata is distinct from Phytophthora cactorum isolates based on comparative genomics.</title>
        <authorList>
            <person name="Mcdougal R."/>
            <person name="Panda P."/>
            <person name="Williams N."/>
            <person name="Studholme D.J."/>
        </authorList>
    </citation>
    <scope>NUCLEOTIDE SEQUENCE</scope>
    <source>
        <strain evidence="4">NZFS 4037</strain>
    </source>
</reference>
<gene>
    <name evidence="4" type="ORF">JG688_00013857</name>
</gene>
<feature type="coiled-coil region" evidence="1">
    <location>
        <begin position="736"/>
        <end position="791"/>
    </location>
</feature>
<evidence type="ECO:0000313" key="5">
    <source>
        <dbReference type="Proteomes" id="UP000709295"/>
    </source>
</evidence>
<feature type="compositionally biased region" description="Polar residues" evidence="2">
    <location>
        <begin position="356"/>
        <end position="366"/>
    </location>
</feature>
<dbReference type="EMBL" id="JAENGY010001228">
    <property type="protein sequence ID" value="KAG6951152.1"/>
    <property type="molecule type" value="Genomic_DNA"/>
</dbReference>
<name>A0A8J5J183_9STRA</name>